<proteinExistence type="predicted"/>
<dbReference type="Proteomes" id="UP001341281">
    <property type="component" value="Chromosome 05"/>
</dbReference>
<evidence type="ECO:0000313" key="2">
    <source>
        <dbReference type="Proteomes" id="UP001341281"/>
    </source>
</evidence>
<protein>
    <submittedName>
        <fullName evidence="1">Uncharacterized protein</fullName>
    </submittedName>
</protein>
<dbReference type="AlphaFoldDB" id="A0AAQ3TIK0"/>
<sequence>MVLQQRTKLQKGCNVLLRSGRVLLLELDRQEGKTGTVKPPWLPSPNWWKPFKYKLGRPLIDSRDGSIYGALLEWDSLAALMHSRT</sequence>
<reference evidence="1 2" key="1">
    <citation type="submission" date="2024-02" db="EMBL/GenBank/DDBJ databases">
        <title>High-quality chromosome-scale genome assembly of Pensacola bahiagrass (Paspalum notatum Flugge var. saurae).</title>
        <authorList>
            <person name="Vega J.M."/>
            <person name="Podio M."/>
            <person name="Orjuela J."/>
            <person name="Siena L.A."/>
            <person name="Pessino S.C."/>
            <person name="Combes M.C."/>
            <person name="Mariac C."/>
            <person name="Albertini E."/>
            <person name="Pupilli F."/>
            <person name="Ortiz J.P.A."/>
            <person name="Leblanc O."/>
        </authorList>
    </citation>
    <scope>NUCLEOTIDE SEQUENCE [LARGE SCALE GENOMIC DNA]</scope>
    <source>
        <strain evidence="1">R1</strain>
        <tissue evidence="1">Leaf</tissue>
    </source>
</reference>
<organism evidence="1 2">
    <name type="scientific">Paspalum notatum var. saurae</name>
    <dbReference type="NCBI Taxonomy" id="547442"/>
    <lineage>
        <taxon>Eukaryota</taxon>
        <taxon>Viridiplantae</taxon>
        <taxon>Streptophyta</taxon>
        <taxon>Embryophyta</taxon>
        <taxon>Tracheophyta</taxon>
        <taxon>Spermatophyta</taxon>
        <taxon>Magnoliopsida</taxon>
        <taxon>Liliopsida</taxon>
        <taxon>Poales</taxon>
        <taxon>Poaceae</taxon>
        <taxon>PACMAD clade</taxon>
        <taxon>Panicoideae</taxon>
        <taxon>Andropogonodae</taxon>
        <taxon>Paspaleae</taxon>
        <taxon>Paspalinae</taxon>
        <taxon>Paspalum</taxon>
    </lineage>
</organism>
<gene>
    <name evidence="1" type="ORF">U9M48_021892</name>
</gene>
<dbReference type="EMBL" id="CP144749">
    <property type="protein sequence ID" value="WVZ73606.1"/>
    <property type="molecule type" value="Genomic_DNA"/>
</dbReference>
<evidence type="ECO:0000313" key="1">
    <source>
        <dbReference type="EMBL" id="WVZ73606.1"/>
    </source>
</evidence>
<keyword evidence="2" id="KW-1185">Reference proteome</keyword>
<name>A0AAQ3TIK0_PASNO</name>
<accession>A0AAQ3TIK0</accession>